<reference evidence="2" key="1">
    <citation type="journal article" date="2014" name="Front. Microbiol.">
        <title>High frequency of phylogenetically diverse reductive dehalogenase-homologous genes in deep subseafloor sedimentary metagenomes.</title>
        <authorList>
            <person name="Kawai M."/>
            <person name="Futagami T."/>
            <person name="Toyoda A."/>
            <person name="Takaki Y."/>
            <person name="Nishi S."/>
            <person name="Hori S."/>
            <person name="Arai W."/>
            <person name="Tsubouchi T."/>
            <person name="Morono Y."/>
            <person name="Uchiyama I."/>
            <person name="Ito T."/>
            <person name="Fujiyama A."/>
            <person name="Inagaki F."/>
            <person name="Takami H."/>
        </authorList>
    </citation>
    <scope>NUCLEOTIDE SEQUENCE</scope>
    <source>
        <strain evidence="2">Expedition CK06-06</strain>
    </source>
</reference>
<feature type="region of interest" description="Disordered" evidence="1">
    <location>
        <begin position="77"/>
        <end position="100"/>
    </location>
</feature>
<gene>
    <name evidence="2" type="ORF">S01H1_11867</name>
</gene>
<evidence type="ECO:0000313" key="2">
    <source>
        <dbReference type="EMBL" id="GAF82766.1"/>
    </source>
</evidence>
<comment type="caution">
    <text evidence="2">The sequence shown here is derived from an EMBL/GenBank/DDBJ whole genome shotgun (WGS) entry which is preliminary data.</text>
</comment>
<evidence type="ECO:0000256" key="1">
    <source>
        <dbReference type="SAM" id="MobiDB-lite"/>
    </source>
</evidence>
<accession>X0T5Y9</accession>
<sequence length="100" mass="11022">MAKTEIKLGVNRTIKTADFESLHISAEIKEEIEWADEGERTLATDQVVNHLISDFTKSYKAITASVGVKRSLGTGKLENKKTGQTHTANVEADSDEVDIF</sequence>
<dbReference type="AlphaFoldDB" id="X0T5Y9"/>
<name>X0T5Y9_9ZZZZ</name>
<protein>
    <submittedName>
        <fullName evidence="2">Uncharacterized protein</fullName>
    </submittedName>
</protein>
<organism evidence="2">
    <name type="scientific">marine sediment metagenome</name>
    <dbReference type="NCBI Taxonomy" id="412755"/>
    <lineage>
        <taxon>unclassified sequences</taxon>
        <taxon>metagenomes</taxon>
        <taxon>ecological metagenomes</taxon>
    </lineage>
</organism>
<dbReference type="EMBL" id="BARS01006066">
    <property type="protein sequence ID" value="GAF82766.1"/>
    <property type="molecule type" value="Genomic_DNA"/>
</dbReference>
<proteinExistence type="predicted"/>